<dbReference type="AlphaFoldDB" id="A0AAD5LVC5"/>
<name>A0AAD5LVC5_PARTN</name>
<evidence type="ECO:0000313" key="1">
    <source>
        <dbReference type="EMBL" id="KAJ1345758.1"/>
    </source>
</evidence>
<reference evidence="1" key="1">
    <citation type="submission" date="2021-06" db="EMBL/GenBank/DDBJ databases">
        <title>Parelaphostrongylus tenuis whole genome reference sequence.</title>
        <authorList>
            <person name="Garwood T.J."/>
            <person name="Larsen P.A."/>
            <person name="Fountain-Jones N.M."/>
            <person name="Garbe J.R."/>
            <person name="Macchietto M.G."/>
            <person name="Kania S.A."/>
            <person name="Gerhold R.W."/>
            <person name="Richards J.E."/>
            <person name="Wolf T.M."/>
        </authorList>
    </citation>
    <scope>NUCLEOTIDE SEQUENCE</scope>
    <source>
        <strain evidence="1">MNPRO001-30</strain>
        <tissue evidence="1">Meninges</tissue>
    </source>
</reference>
<sequence length="121" mass="13567">MGLRLTSDSNAMRISCKTSEGVEELIERIDKVVLRVTGCKRRRLQLKFSSPAVAYLYKEGFVTSQPTYTDSHLIFDVFMNDAEFSRFQKSFACNLFFVSSGLYVSLENLINGGDSSIALTS</sequence>
<comment type="caution">
    <text evidence="1">The sequence shown here is derived from an EMBL/GenBank/DDBJ whole genome shotgun (WGS) entry which is preliminary data.</text>
</comment>
<gene>
    <name evidence="1" type="ORF">KIN20_000363</name>
</gene>
<proteinExistence type="predicted"/>
<organism evidence="1 2">
    <name type="scientific">Parelaphostrongylus tenuis</name>
    <name type="common">Meningeal worm</name>
    <dbReference type="NCBI Taxonomy" id="148309"/>
    <lineage>
        <taxon>Eukaryota</taxon>
        <taxon>Metazoa</taxon>
        <taxon>Ecdysozoa</taxon>
        <taxon>Nematoda</taxon>
        <taxon>Chromadorea</taxon>
        <taxon>Rhabditida</taxon>
        <taxon>Rhabditina</taxon>
        <taxon>Rhabditomorpha</taxon>
        <taxon>Strongyloidea</taxon>
        <taxon>Metastrongylidae</taxon>
        <taxon>Parelaphostrongylus</taxon>
    </lineage>
</organism>
<keyword evidence="2" id="KW-1185">Reference proteome</keyword>
<protein>
    <submittedName>
        <fullName evidence="1">Uncharacterized protein</fullName>
    </submittedName>
</protein>
<dbReference type="Proteomes" id="UP001196413">
    <property type="component" value="Unassembled WGS sequence"/>
</dbReference>
<dbReference type="EMBL" id="JAHQIW010000064">
    <property type="protein sequence ID" value="KAJ1345758.1"/>
    <property type="molecule type" value="Genomic_DNA"/>
</dbReference>
<accession>A0AAD5LVC5</accession>
<evidence type="ECO:0000313" key="2">
    <source>
        <dbReference type="Proteomes" id="UP001196413"/>
    </source>
</evidence>